<dbReference type="AlphaFoldDB" id="A0A1M2VG40"/>
<dbReference type="EMBL" id="MNAD01001300">
    <property type="protein sequence ID" value="OJT06570.1"/>
    <property type="molecule type" value="Genomic_DNA"/>
</dbReference>
<dbReference type="Proteomes" id="UP000184267">
    <property type="component" value="Unassembled WGS sequence"/>
</dbReference>
<feature type="transmembrane region" description="Helical" evidence="1">
    <location>
        <begin position="32"/>
        <end position="48"/>
    </location>
</feature>
<reference evidence="2 3" key="1">
    <citation type="submission" date="2016-10" db="EMBL/GenBank/DDBJ databases">
        <title>Genome sequence of the basidiomycete white-rot fungus Trametes pubescens.</title>
        <authorList>
            <person name="Makela M.R."/>
            <person name="Granchi Z."/>
            <person name="Peng M."/>
            <person name="De Vries R.P."/>
            <person name="Grigoriev I."/>
            <person name="Riley R."/>
            <person name="Hilden K."/>
        </authorList>
    </citation>
    <scope>NUCLEOTIDE SEQUENCE [LARGE SCALE GENOMIC DNA]</scope>
    <source>
        <strain evidence="2 3">FBCC735</strain>
    </source>
</reference>
<keyword evidence="1" id="KW-1133">Transmembrane helix</keyword>
<feature type="transmembrane region" description="Helical" evidence="1">
    <location>
        <begin position="60"/>
        <end position="88"/>
    </location>
</feature>
<evidence type="ECO:0000256" key="1">
    <source>
        <dbReference type="SAM" id="Phobius"/>
    </source>
</evidence>
<evidence type="ECO:0000313" key="3">
    <source>
        <dbReference type="Proteomes" id="UP000184267"/>
    </source>
</evidence>
<dbReference type="OrthoDB" id="3159957at2759"/>
<accession>A0A1M2VG40</accession>
<keyword evidence="1" id="KW-0812">Transmembrane</keyword>
<gene>
    <name evidence="2" type="ORF">TRAPUB_2578</name>
</gene>
<proteinExistence type="predicted"/>
<protein>
    <submittedName>
        <fullName evidence="2">Uncharacterized protein</fullName>
    </submittedName>
</protein>
<keyword evidence="1" id="KW-0472">Membrane</keyword>
<keyword evidence="3" id="KW-1185">Reference proteome</keyword>
<name>A0A1M2VG40_TRAPU</name>
<comment type="caution">
    <text evidence="2">The sequence shown here is derived from an EMBL/GenBank/DDBJ whole genome shotgun (WGS) entry which is preliminary data.</text>
</comment>
<organism evidence="2 3">
    <name type="scientific">Trametes pubescens</name>
    <name type="common">White-rot fungus</name>
    <dbReference type="NCBI Taxonomy" id="154538"/>
    <lineage>
        <taxon>Eukaryota</taxon>
        <taxon>Fungi</taxon>
        <taxon>Dikarya</taxon>
        <taxon>Basidiomycota</taxon>
        <taxon>Agaricomycotina</taxon>
        <taxon>Agaricomycetes</taxon>
        <taxon>Polyporales</taxon>
        <taxon>Polyporaceae</taxon>
        <taxon>Trametes</taxon>
    </lineage>
</organism>
<evidence type="ECO:0000313" key="2">
    <source>
        <dbReference type="EMBL" id="OJT06570.1"/>
    </source>
</evidence>
<sequence length="180" mass="19956">MSENEREDAQEDLLSAYFEKSATVVRHSFGRVRCRALLWCVLIFFLYSKLHPTRRRATPGLWLGCTLAVLGLLAIPLTAGTVLAYLFLRFAFIARREGSPRAALSQWAQETKGQFIKRPLEGDDDGQPEAVTLVVGSIVLDGSTPMGEDKREEDSVQPDGILTEEVVKVEGSPQAYHGSF</sequence>